<dbReference type="InterPro" id="IPR025749">
    <property type="entry name" value="Sphingomyelin_synth-like_dom"/>
</dbReference>
<dbReference type="CDD" id="cd01610">
    <property type="entry name" value="PAP2_like"/>
    <property type="match status" value="1"/>
</dbReference>
<dbReference type="InterPro" id="IPR045221">
    <property type="entry name" value="Sphingomyelin_synth-like"/>
</dbReference>
<evidence type="ECO:0000256" key="6">
    <source>
        <dbReference type="ARBA" id="ARBA00022989"/>
    </source>
</evidence>
<dbReference type="GO" id="GO:0000139">
    <property type="term" value="C:Golgi membrane"/>
    <property type="evidence" value="ECO:0007669"/>
    <property type="project" value="TreeGrafter"/>
</dbReference>
<keyword evidence="5" id="KW-0746">Sphingolipid metabolism</keyword>
<feature type="transmembrane region" description="Helical" evidence="10">
    <location>
        <begin position="292"/>
        <end position="311"/>
    </location>
</feature>
<dbReference type="AlphaFoldDB" id="A0A8B7Y4T7"/>
<feature type="transmembrane region" description="Helical" evidence="10">
    <location>
        <begin position="266"/>
        <end position="285"/>
    </location>
</feature>
<accession>A0A8B7Y4T7</accession>
<dbReference type="PANTHER" id="PTHR21290">
    <property type="entry name" value="SPHINGOMYELIN SYNTHETASE"/>
    <property type="match status" value="1"/>
</dbReference>
<evidence type="ECO:0000256" key="5">
    <source>
        <dbReference type="ARBA" id="ARBA00022919"/>
    </source>
</evidence>
<evidence type="ECO:0000313" key="13">
    <source>
        <dbReference type="RefSeq" id="XP_022087552.1"/>
    </source>
</evidence>
<evidence type="ECO:0000313" key="12">
    <source>
        <dbReference type="Proteomes" id="UP000694845"/>
    </source>
</evidence>
<keyword evidence="8 10" id="KW-0472">Membrane</keyword>
<dbReference type="GO" id="GO:0046513">
    <property type="term" value="P:ceramide biosynthetic process"/>
    <property type="evidence" value="ECO:0007669"/>
    <property type="project" value="TreeGrafter"/>
</dbReference>
<keyword evidence="3" id="KW-0808">Transferase</keyword>
<name>A0A8B7Y4T7_ACAPL</name>
<dbReference type="OrthoDB" id="422827at2759"/>
<feature type="transmembrane region" description="Helical" evidence="10">
    <location>
        <begin position="121"/>
        <end position="140"/>
    </location>
</feature>
<evidence type="ECO:0000256" key="4">
    <source>
        <dbReference type="ARBA" id="ARBA00022692"/>
    </source>
</evidence>
<keyword evidence="6 10" id="KW-1133">Transmembrane helix</keyword>
<evidence type="ECO:0000256" key="7">
    <source>
        <dbReference type="ARBA" id="ARBA00023098"/>
    </source>
</evidence>
<dbReference type="GeneID" id="110977596"/>
<evidence type="ECO:0000256" key="10">
    <source>
        <dbReference type="SAM" id="Phobius"/>
    </source>
</evidence>
<sequence>MEKSCCHTHTPNYLASRNGDARSSSDETSEMIGNDSTTVIDLDDPHEHQKSHGNGFMRNGGLSNGMHPSLAHAHGHQANGALPNSAIEKIAIEIAEAQASAAAHHAPSSPPRFESEPFKTVLAVLYCMLVSFMSAFTMTYTHDRTPDLTVSPPLPDVVFDLVPRIEWAFLACEIGMILLVVANLVNLTFHKHRLIILRRFLFIVGLAYSMRCVTMIVTSLSVAGYHVHCGKKMFDSVWSKLGRAVAPSIGLGMTVTGQRDEMCGDYMYSGHTVSIMAACLFFTEYTPSRCRLFHFLAWVTAGASLFFIVAAHEHYTVDVLIGMIVTSLIFLYYHTLANTRAHLHRDLYRVRVWLPFFHYLEAKIDGVVPNEYEWPFRCPSFSWPAGPKLWPRGKSGLVD</sequence>
<evidence type="ECO:0000256" key="8">
    <source>
        <dbReference type="ARBA" id="ARBA00023136"/>
    </source>
</evidence>
<dbReference type="KEGG" id="aplc:110977596"/>
<evidence type="ECO:0000256" key="3">
    <source>
        <dbReference type="ARBA" id="ARBA00022679"/>
    </source>
</evidence>
<feature type="domain" description="Sphingomyelin synthase-like" evidence="11">
    <location>
        <begin position="262"/>
        <end position="335"/>
    </location>
</feature>
<gene>
    <name evidence="13" type="primary">LOC110977596</name>
</gene>
<evidence type="ECO:0000256" key="1">
    <source>
        <dbReference type="ARBA" id="ARBA00004141"/>
    </source>
</evidence>
<dbReference type="GO" id="GO:0033188">
    <property type="term" value="F:sphingomyelin synthase activity"/>
    <property type="evidence" value="ECO:0007669"/>
    <property type="project" value="TreeGrafter"/>
</dbReference>
<evidence type="ECO:0000256" key="9">
    <source>
        <dbReference type="SAM" id="MobiDB-lite"/>
    </source>
</evidence>
<comment type="subcellular location">
    <subcellularLocation>
        <location evidence="1">Membrane</location>
        <topology evidence="1">Multi-pass membrane protein</topology>
    </subcellularLocation>
</comment>
<keyword evidence="4 10" id="KW-0812">Transmembrane</keyword>
<dbReference type="Proteomes" id="UP000694845">
    <property type="component" value="Unplaced"/>
</dbReference>
<dbReference type="Pfam" id="PF14360">
    <property type="entry name" value="PAP2_C"/>
    <property type="match status" value="1"/>
</dbReference>
<feature type="transmembrane region" description="Helical" evidence="10">
    <location>
        <begin position="167"/>
        <end position="189"/>
    </location>
</feature>
<feature type="transmembrane region" description="Helical" evidence="10">
    <location>
        <begin position="317"/>
        <end position="335"/>
    </location>
</feature>
<organism evidence="12 13">
    <name type="scientific">Acanthaster planci</name>
    <name type="common">Crown-of-thorns starfish</name>
    <dbReference type="NCBI Taxonomy" id="133434"/>
    <lineage>
        <taxon>Eukaryota</taxon>
        <taxon>Metazoa</taxon>
        <taxon>Echinodermata</taxon>
        <taxon>Eleutherozoa</taxon>
        <taxon>Asterozoa</taxon>
        <taxon>Asteroidea</taxon>
        <taxon>Valvatacea</taxon>
        <taxon>Valvatida</taxon>
        <taxon>Acanthasteridae</taxon>
        <taxon>Acanthaster</taxon>
    </lineage>
</organism>
<proteinExistence type="inferred from homology"/>
<dbReference type="GO" id="GO:0005789">
    <property type="term" value="C:endoplasmic reticulum membrane"/>
    <property type="evidence" value="ECO:0007669"/>
    <property type="project" value="TreeGrafter"/>
</dbReference>
<evidence type="ECO:0000259" key="11">
    <source>
        <dbReference type="Pfam" id="PF14360"/>
    </source>
</evidence>
<evidence type="ECO:0000256" key="2">
    <source>
        <dbReference type="ARBA" id="ARBA00005441"/>
    </source>
</evidence>
<reference evidence="13" key="1">
    <citation type="submission" date="2025-08" db="UniProtKB">
        <authorList>
            <consortium name="RefSeq"/>
        </authorList>
    </citation>
    <scope>IDENTIFICATION</scope>
</reference>
<protein>
    <submittedName>
        <fullName evidence="13">Sphingomyelin synthase-related protein 1-like isoform X1</fullName>
    </submittedName>
</protein>
<comment type="similarity">
    <text evidence="2">Belongs to the sphingomyelin synthase family.</text>
</comment>
<keyword evidence="7" id="KW-0443">Lipid metabolism</keyword>
<dbReference type="GO" id="GO:0005886">
    <property type="term" value="C:plasma membrane"/>
    <property type="evidence" value="ECO:0007669"/>
    <property type="project" value="TreeGrafter"/>
</dbReference>
<dbReference type="GO" id="GO:0047493">
    <property type="term" value="F:ceramide cholinephosphotransferase activity"/>
    <property type="evidence" value="ECO:0007669"/>
    <property type="project" value="TreeGrafter"/>
</dbReference>
<keyword evidence="12" id="KW-1185">Reference proteome</keyword>
<dbReference type="PANTHER" id="PTHR21290:SF25">
    <property type="entry name" value="SPHINGOMYELIN SYNTHASE-RELATED PROTEIN 1"/>
    <property type="match status" value="1"/>
</dbReference>
<dbReference type="RefSeq" id="XP_022087552.1">
    <property type="nucleotide sequence ID" value="XM_022231860.1"/>
</dbReference>
<feature type="region of interest" description="Disordered" evidence="9">
    <location>
        <begin position="1"/>
        <end position="77"/>
    </location>
</feature>
<feature type="transmembrane region" description="Helical" evidence="10">
    <location>
        <begin position="201"/>
        <end position="225"/>
    </location>
</feature>